<reference evidence="1 2" key="1">
    <citation type="submission" date="2017-10" db="EMBL/GenBank/DDBJ databases">
        <title>Comparative genomics in systemic dimorphic fungi from Ajellomycetaceae.</title>
        <authorList>
            <person name="Munoz J.F."/>
            <person name="Mcewen J.G."/>
            <person name="Clay O.K."/>
            <person name="Cuomo C.A."/>
        </authorList>
    </citation>
    <scope>NUCLEOTIDE SEQUENCE [LARGE SCALE GENOMIC DNA]</scope>
    <source>
        <strain evidence="1 2">UAMH4076</strain>
    </source>
</reference>
<dbReference type="VEuPathDB" id="FungiDB:EMCG_05638"/>
<gene>
    <name evidence="1" type="ORF">GX50_02204</name>
</gene>
<dbReference type="AlphaFoldDB" id="A0A2B7ZMT6"/>
<organism evidence="1 2">
    <name type="scientific">[Emmonsia] crescens</name>
    <dbReference type="NCBI Taxonomy" id="73230"/>
    <lineage>
        <taxon>Eukaryota</taxon>
        <taxon>Fungi</taxon>
        <taxon>Dikarya</taxon>
        <taxon>Ascomycota</taxon>
        <taxon>Pezizomycotina</taxon>
        <taxon>Eurotiomycetes</taxon>
        <taxon>Eurotiomycetidae</taxon>
        <taxon>Onygenales</taxon>
        <taxon>Ajellomycetaceae</taxon>
        <taxon>Emergomyces</taxon>
    </lineage>
</organism>
<proteinExistence type="predicted"/>
<dbReference type="Proteomes" id="UP000226031">
    <property type="component" value="Unassembled WGS sequence"/>
</dbReference>
<comment type="caution">
    <text evidence="1">The sequence shown here is derived from an EMBL/GenBank/DDBJ whole genome shotgun (WGS) entry which is preliminary data.</text>
</comment>
<evidence type="ECO:0000313" key="1">
    <source>
        <dbReference type="EMBL" id="PGH34965.1"/>
    </source>
</evidence>
<protein>
    <submittedName>
        <fullName evidence="1">Uncharacterized protein</fullName>
    </submittedName>
</protein>
<sequence length="154" mass="17438">MFRRPQDHEPDPEISQLGRILSPLRIYTWGPSAMSYLGVPIVIRSAALATAQYDTYGNILYPHRQTLLESLIRATVVEETNAGFTSWAASMKAWVSMMVGYLGVENDILDDCLDEQVATWYSTHFGRIHESKYGPFNRRISKHALGLGKNYLLT</sequence>
<keyword evidence="2" id="KW-1185">Reference proteome</keyword>
<dbReference type="EMBL" id="PDND01000030">
    <property type="protein sequence ID" value="PGH34965.1"/>
    <property type="molecule type" value="Genomic_DNA"/>
</dbReference>
<name>A0A2B7ZMT6_9EURO</name>
<evidence type="ECO:0000313" key="2">
    <source>
        <dbReference type="Proteomes" id="UP000226031"/>
    </source>
</evidence>
<accession>A0A2B7ZMT6</accession>